<proteinExistence type="predicted"/>
<reference evidence="1 2" key="1">
    <citation type="submission" date="2019-10" db="EMBL/GenBank/DDBJ databases">
        <title>Epibacterium sp. nov., isolated from seawater.</title>
        <authorList>
            <person name="Zhang X."/>
            <person name="Li N."/>
        </authorList>
    </citation>
    <scope>NUCLEOTIDE SEQUENCE [LARGE SCALE GENOMIC DNA]</scope>
    <source>
        <strain evidence="1 2">SM1979</strain>
    </source>
</reference>
<dbReference type="GO" id="GO:0019748">
    <property type="term" value="P:secondary metabolic process"/>
    <property type="evidence" value="ECO:0007669"/>
    <property type="project" value="InterPro"/>
</dbReference>
<dbReference type="Pfam" id="PF04655">
    <property type="entry name" value="APH_6_hur"/>
    <property type="match status" value="1"/>
</dbReference>
<dbReference type="SUPFAM" id="SSF56112">
    <property type="entry name" value="Protein kinase-like (PK-like)"/>
    <property type="match status" value="1"/>
</dbReference>
<keyword evidence="2" id="KW-1185">Reference proteome</keyword>
<dbReference type="InterPro" id="IPR006748">
    <property type="entry name" value="NH2Glyco/OHUrea_AB-resist_kin"/>
</dbReference>
<dbReference type="Proteomes" id="UP000444174">
    <property type="component" value="Unassembled WGS sequence"/>
</dbReference>
<protein>
    <submittedName>
        <fullName evidence="1">Phosphotransferase</fullName>
    </submittedName>
</protein>
<dbReference type="Gene3D" id="3.90.1200.10">
    <property type="match status" value="1"/>
</dbReference>
<evidence type="ECO:0000313" key="1">
    <source>
        <dbReference type="EMBL" id="MQQ07725.1"/>
    </source>
</evidence>
<sequence>MKASASILSAAQIFDVTLLSCLQSHRVSDVWRVVQPNGQPAVLKAYHTDMGNEAAGFAYLDQFQGQSAARIYRVQGRAVLMEDLPGPSLGDYARSGHDMAAAQILGEVAQRLQNTAQSTAGLLPLEQVFQPMFDAPVPAGFTAAQNMQFTTGRVLAQTLLQAQTDRVPLHGDLHHDNVLNTARGYCAFDAKGMLGDPAYELANAFRHPRKQPDWTTDVPRTLRIAPVWAAALGVTPRHLLSWAVAKVTLSIFWQARAGTIKPVEFQHLQTFDQARDRV</sequence>
<dbReference type="GO" id="GO:0016773">
    <property type="term" value="F:phosphotransferase activity, alcohol group as acceptor"/>
    <property type="evidence" value="ECO:0007669"/>
    <property type="project" value="InterPro"/>
</dbReference>
<gene>
    <name evidence="1" type="ORF">GFB49_04585</name>
</gene>
<dbReference type="EMBL" id="WIBF01000002">
    <property type="protein sequence ID" value="MQQ07725.1"/>
    <property type="molecule type" value="Genomic_DNA"/>
</dbReference>
<organism evidence="1 2">
    <name type="scientific">Tritonibacter litoralis</name>
    <dbReference type="NCBI Taxonomy" id="2662264"/>
    <lineage>
        <taxon>Bacteria</taxon>
        <taxon>Pseudomonadati</taxon>
        <taxon>Pseudomonadota</taxon>
        <taxon>Alphaproteobacteria</taxon>
        <taxon>Rhodobacterales</taxon>
        <taxon>Paracoccaceae</taxon>
        <taxon>Tritonibacter</taxon>
    </lineage>
</organism>
<dbReference type="InterPro" id="IPR011009">
    <property type="entry name" value="Kinase-like_dom_sf"/>
</dbReference>
<dbReference type="RefSeq" id="WP_153214647.1">
    <property type="nucleotide sequence ID" value="NZ_WIBF01000002.1"/>
</dbReference>
<name>A0A843YDJ2_9RHOB</name>
<comment type="caution">
    <text evidence="1">The sequence shown here is derived from an EMBL/GenBank/DDBJ whole genome shotgun (WGS) entry which is preliminary data.</text>
</comment>
<keyword evidence="1" id="KW-0808">Transferase</keyword>
<accession>A0A843YDJ2</accession>
<dbReference type="AlphaFoldDB" id="A0A843YDJ2"/>
<evidence type="ECO:0000313" key="2">
    <source>
        <dbReference type="Proteomes" id="UP000444174"/>
    </source>
</evidence>